<dbReference type="SUPFAM" id="SSF111331">
    <property type="entry name" value="NAD kinase/diacylglycerol kinase-like"/>
    <property type="match status" value="1"/>
</dbReference>
<keyword evidence="11" id="KW-1208">Phospholipid metabolism</keyword>
<dbReference type="InterPro" id="IPR017438">
    <property type="entry name" value="ATP-NAD_kinase_N"/>
</dbReference>
<comment type="cofactor">
    <cofactor evidence="1">
        <name>Mg(2+)</name>
        <dbReference type="ChEBI" id="CHEBI:18420"/>
    </cofactor>
</comment>
<keyword evidence="6" id="KW-0418">Kinase</keyword>
<dbReference type="InterPro" id="IPR050187">
    <property type="entry name" value="Lipid_Phosphate_FormReg"/>
</dbReference>
<dbReference type="Pfam" id="PF19279">
    <property type="entry name" value="YegS_C"/>
    <property type="match status" value="1"/>
</dbReference>
<dbReference type="GO" id="GO:0016301">
    <property type="term" value="F:kinase activity"/>
    <property type="evidence" value="ECO:0007669"/>
    <property type="project" value="UniProtKB-KW"/>
</dbReference>
<dbReference type="NCBIfam" id="TIGR00147">
    <property type="entry name" value="YegS/Rv2252/BmrU family lipid kinase"/>
    <property type="match status" value="1"/>
</dbReference>
<keyword evidence="9" id="KW-0443">Lipid metabolism</keyword>
<evidence type="ECO:0000259" key="12">
    <source>
        <dbReference type="PROSITE" id="PS50146"/>
    </source>
</evidence>
<feature type="domain" description="DAGKc" evidence="12">
    <location>
        <begin position="9"/>
        <end position="143"/>
    </location>
</feature>
<evidence type="ECO:0000256" key="4">
    <source>
        <dbReference type="ARBA" id="ARBA00022723"/>
    </source>
</evidence>
<protein>
    <recommendedName>
        <fullName evidence="12">DAGKc domain-containing protein</fullName>
    </recommendedName>
</protein>
<comment type="caution">
    <text evidence="13">The sequence shown here is derived from an EMBL/GenBank/DDBJ whole genome shotgun (WGS) entry which is preliminary data.</text>
</comment>
<keyword evidence="3" id="KW-0808">Transferase</keyword>
<dbReference type="GO" id="GO:0005524">
    <property type="term" value="F:ATP binding"/>
    <property type="evidence" value="ECO:0007669"/>
    <property type="project" value="UniProtKB-KW"/>
</dbReference>
<accession>X1J9C0</accession>
<evidence type="ECO:0000256" key="7">
    <source>
        <dbReference type="ARBA" id="ARBA00022840"/>
    </source>
</evidence>
<name>X1J9C0_9ZZZZ</name>
<dbReference type="AlphaFoldDB" id="X1J9C0"/>
<gene>
    <name evidence="13" type="ORF">S06H3_05933</name>
</gene>
<dbReference type="PANTHER" id="PTHR12358:SF106">
    <property type="entry name" value="LIPID KINASE YEGS"/>
    <property type="match status" value="1"/>
</dbReference>
<dbReference type="EMBL" id="BARV01002248">
    <property type="protein sequence ID" value="GAH90552.1"/>
    <property type="molecule type" value="Genomic_DNA"/>
</dbReference>
<organism evidence="13">
    <name type="scientific">marine sediment metagenome</name>
    <dbReference type="NCBI Taxonomy" id="412755"/>
    <lineage>
        <taxon>unclassified sequences</taxon>
        <taxon>metagenomes</taxon>
        <taxon>ecological metagenomes</taxon>
    </lineage>
</organism>
<dbReference type="SMART" id="SM00046">
    <property type="entry name" value="DAGKc"/>
    <property type="match status" value="1"/>
</dbReference>
<proteinExistence type="predicted"/>
<dbReference type="InterPro" id="IPR005218">
    <property type="entry name" value="Diacylglycerol/lipid_kinase"/>
</dbReference>
<keyword evidence="10" id="KW-0594">Phospholipid biosynthesis</keyword>
<dbReference type="GO" id="GO:0008654">
    <property type="term" value="P:phospholipid biosynthetic process"/>
    <property type="evidence" value="ECO:0007669"/>
    <property type="project" value="UniProtKB-KW"/>
</dbReference>
<dbReference type="InterPro" id="IPR001206">
    <property type="entry name" value="Diacylglycerol_kinase_cat_dom"/>
</dbReference>
<evidence type="ECO:0000256" key="2">
    <source>
        <dbReference type="ARBA" id="ARBA00022516"/>
    </source>
</evidence>
<sequence>GIVYEIYIMPELHAKVIVNPVAGAYSTRRKWPLISRLLKRIGLSFDFEYTEGVGHAIELARAAASDGYRYLVAVGGDGTVNEVANGILYSTGAARTALGIVSTGTGSDFARSVGIPRDYHSACSTLTSSRRLSIDVGVVEYQSKGQTLRRFFVNAAGAGFDAAVVKETERLPKYFGGTIPYLAGLVRTLFSYKNTSVVLNVENEVESCRVLSVVVANGSYFGGGMHMAPQAELGDSLLDVVVVGDLGKFELLKALPTVYKGTHIYHPKVRVEKAAHITIESPEPMLVHADGELLGECPASFWLMPSALSIVV</sequence>
<evidence type="ECO:0000256" key="5">
    <source>
        <dbReference type="ARBA" id="ARBA00022741"/>
    </source>
</evidence>
<evidence type="ECO:0000256" key="3">
    <source>
        <dbReference type="ARBA" id="ARBA00022679"/>
    </source>
</evidence>
<dbReference type="PANTHER" id="PTHR12358">
    <property type="entry name" value="SPHINGOSINE KINASE"/>
    <property type="match status" value="1"/>
</dbReference>
<evidence type="ECO:0000256" key="6">
    <source>
        <dbReference type="ARBA" id="ARBA00022777"/>
    </source>
</evidence>
<dbReference type="Pfam" id="PF00781">
    <property type="entry name" value="DAGK_cat"/>
    <property type="match status" value="1"/>
</dbReference>
<dbReference type="PROSITE" id="PS50146">
    <property type="entry name" value="DAGK"/>
    <property type="match status" value="1"/>
</dbReference>
<evidence type="ECO:0000313" key="13">
    <source>
        <dbReference type="EMBL" id="GAH90552.1"/>
    </source>
</evidence>
<dbReference type="GO" id="GO:0005886">
    <property type="term" value="C:plasma membrane"/>
    <property type="evidence" value="ECO:0007669"/>
    <property type="project" value="TreeGrafter"/>
</dbReference>
<keyword evidence="7" id="KW-0067">ATP-binding</keyword>
<evidence type="ECO:0000256" key="10">
    <source>
        <dbReference type="ARBA" id="ARBA00023209"/>
    </source>
</evidence>
<dbReference type="GO" id="GO:0046872">
    <property type="term" value="F:metal ion binding"/>
    <property type="evidence" value="ECO:0007669"/>
    <property type="project" value="UniProtKB-KW"/>
</dbReference>
<dbReference type="Gene3D" id="2.60.200.40">
    <property type="match status" value="1"/>
</dbReference>
<reference evidence="13" key="1">
    <citation type="journal article" date="2014" name="Front. Microbiol.">
        <title>High frequency of phylogenetically diverse reductive dehalogenase-homologous genes in deep subseafloor sedimentary metagenomes.</title>
        <authorList>
            <person name="Kawai M."/>
            <person name="Futagami T."/>
            <person name="Toyoda A."/>
            <person name="Takaki Y."/>
            <person name="Nishi S."/>
            <person name="Hori S."/>
            <person name="Arai W."/>
            <person name="Tsubouchi T."/>
            <person name="Morono Y."/>
            <person name="Uchiyama I."/>
            <person name="Ito T."/>
            <person name="Fujiyama A."/>
            <person name="Inagaki F."/>
            <person name="Takami H."/>
        </authorList>
    </citation>
    <scope>NUCLEOTIDE SEQUENCE</scope>
    <source>
        <strain evidence="13">Expedition CK06-06</strain>
    </source>
</reference>
<dbReference type="Gene3D" id="3.40.50.10330">
    <property type="entry name" value="Probable inorganic polyphosphate/atp-NAD kinase, domain 1"/>
    <property type="match status" value="1"/>
</dbReference>
<evidence type="ECO:0000256" key="9">
    <source>
        <dbReference type="ARBA" id="ARBA00023098"/>
    </source>
</evidence>
<feature type="non-terminal residue" evidence="13">
    <location>
        <position position="1"/>
    </location>
</feature>
<keyword evidence="5" id="KW-0547">Nucleotide-binding</keyword>
<dbReference type="InterPro" id="IPR045540">
    <property type="entry name" value="YegS/DAGK_C"/>
</dbReference>
<keyword evidence="8" id="KW-0460">Magnesium</keyword>
<keyword evidence="4" id="KW-0479">Metal-binding</keyword>
<evidence type="ECO:0000256" key="8">
    <source>
        <dbReference type="ARBA" id="ARBA00022842"/>
    </source>
</evidence>
<evidence type="ECO:0000256" key="1">
    <source>
        <dbReference type="ARBA" id="ARBA00001946"/>
    </source>
</evidence>
<dbReference type="InterPro" id="IPR016064">
    <property type="entry name" value="NAD/diacylglycerol_kinase_sf"/>
</dbReference>
<keyword evidence="2" id="KW-0444">Lipid biosynthesis</keyword>
<evidence type="ECO:0000256" key="11">
    <source>
        <dbReference type="ARBA" id="ARBA00023264"/>
    </source>
</evidence>